<evidence type="ECO:0000313" key="1">
    <source>
        <dbReference type="EMBL" id="SES64896.1"/>
    </source>
</evidence>
<sequence length="103" mass="11922">MCFPCAWLCWYVILGSLDAHTEPDLLIVCLNCSQHIASRAVGQRFCCDLTIEVTLDVAKNLYHRYLLVIKHSTEIKRKNHSCFLCIIYKQFQVKFGVLQNTNN</sequence>
<evidence type="ECO:0000313" key="2">
    <source>
        <dbReference type="Proteomes" id="UP000199345"/>
    </source>
</evidence>
<dbReference type="Proteomes" id="UP000199345">
    <property type="component" value="Unassembled WGS sequence"/>
</dbReference>
<dbReference type="EMBL" id="FOIA01000001">
    <property type="protein sequence ID" value="SES64896.1"/>
    <property type="molecule type" value="Genomic_DNA"/>
</dbReference>
<keyword evidence="2" id="KW-1185">Reference proteome</keyword>
<accession>A0A1H9Y7K3</accession>
<dbReference type="AlphaFoldDB" id="A0A1H9Y7K3"/>
<proteinExistence type="predicted"/>
<name>A0A1H9Y7K3_9PROT</name>
<reference evidence="2" key="1">
    <citation type="submission" date="2016-10" db="EMBL/GenBank/DDBJ databases">
        <authorList>
            <person name="Varghese N."/>
            <person name="Submissions S."/>
        </authorList>
    </citation>
    <scope>NUCLEOTIDE SEQUENCE [LARGE SCALE GENOMIC DNA]</scope>
    <source>
        <strain evidence="2">Nm71</strain>
    </source>
</reference>
<protein>
    <submittedName>
        <fullName evidence="1">Uncharacterized protein</fullName>
    </submittedName>
</protein>
<gene>
    <name evidence="1" type="ORF">SAMN05216326_101125</name>
</gene>
<organism evidence="1 2">
    <name type="scientific">Nitrosomonas marina</name>
    <dbReference type="NCBI Taxonomy" id="917"/>
    <lineage>
        <taxon>Bacteria</taxon>
        <taxon>Pseudomonadati</taxon>
        <taxon>Pseudomonadota</taxon>
        <taxon>Betaproteobacteria</taxon>
        <taxon>Nitrosomonadales</taxon>
        <taxon>Nitrosomonadaceae</taxon>
        <taxon>Nitrosomonas</taxon>
    </lineage>
</organism>